<dbReference type="KEGG" id="tan:TA20070"/>
<dbReference type="InterPro" id="IPR027417">
    <property type="entry name" value="P-loop_NTPase"/>
</dbReference>
<dbReference type="eggNOG" id="KOG0922">
    <property type="taxonomic scope" value="Eukaryota"/>
</dbReference>
<dbReference type="SMART" id="SM00847">
    <property type="entry name" value="HA2"/>
    <property type="match status" value="1"/>
</dbReference>
<dbReference type="Proteomes" id="UP000001950">
    <property type="component" value="Chromosome 1"/>
</dbReference>
<evidence type="ECO:0000313" key="5">
    <source>
        <dbReference type="Proteomes" id="UP000001950"/>
    </source>
</evidence>
<dbReference type="OMA" id="DWVVFNE"/>
<dbReference type="Pfam" id="PF07717">
    <property type="entry name" value="OB_NTP_bind"/>
    <property type="match status" value="1"/>
</dbReference>
<dbReference type="Pfam" id="PF21010">
    <property type="entry name" value="HA2_C"/>
    <property type="match status" value="1"/>
</dbReference>
<dbReference type="InterPro" id="IPR048333">
    <property type="entry name" value="HA2_WH"/>
</dbReference>
<reference evidence="4 5" key="1">
    <citation type="journal article" date="2005" name="Science">
        <title>Genome of the host-cell transforming parasite Theileria annulata compared with T. parva.</title>
        <authorList>
            <person name="Pain A."/>
            <person name="Renauld H."/>
            <person name="Berriman M."/>
            <person name="Murphy L."/>
            <person name="Yeats C.A."/>
            <person name="Weir W."/>
            <person name="Kerhornou A."/>
            <person name="Aslett M."/>
            <person name="Bishop R."/>
            <person name="Bouchier C."/>
            <person name="Cochet M."/>
            <person name="Coulson R.M.R."/>
            <person name="Cronin A."/>
            <person name="de Villiers E.P."/>
            <person name="Fraser A."/>
            <person name="Fosker N."/>
            <person name="Gardner M."/>
            <person name="Goble A."/>
            <person name="Griffiths-Jones S."/>
            <person name="Harris D.E."/>
            <person name="Katzer F."/>
            <person name="Larke N."/>
            <person name="Lord A."/>
            <person name="Maser P."/>
            <person name="McKellar S."/>
            <person name="Mooney P."/>
            <person name="Morton F."/>
            <person name="Nene V."/>
            <person name="O'Neil S."/>
            <person name="Price C."/>
            <person name="Quail M.A."/>
            <person name="Rabbinowitsch E."/>
            <person name="Rawlings N.D."/>
            <person name="Rutter S."/>
            <person name="Saunders D."/>
            <person name="Seeger K."/>
            <person name="Shah T."/>
            <person name="Squares R."/>
            <person name="Squares S."/>
            <person name="Tivey A."/>
            <person name="Walker A.R."/>
            <person name="Woodward J."/>
            <person name="Dobbelaere D.A.E."/>
            <person name="Langsley G."/>
            <person name="Rajandream M.A."/>
            <person name="McKeever D."/>
            <person name="Shiels B."/>
            <person name="Tait A."/>
            <person name="Barrell B.G."/>
            <person name="Hall N."/>
        </authorList>
    </citation>
    <scope>NUCLEOTIDE SEQUENCE [LARGE SCALE GENOMIC DNA]</scope>
    <source>
        <strain evidence="5">Ankara</strain>
    </source>
</reference>
<dbReference type="GO" id="GO:0003723">
    <property type="term" value="F:RNA binding"/>
    <property type="evidence" value="ECO:0007669"/>
    <property type="project" value="TreeGrafter"/>
</dbReference>
<dbReference type="InParanoid" id="Q4UG59"/>
<dbReference type="RefSeq" id="XP_954607.1">
    <property type="nucleotide sequence ID" value="XM_949514.1"/>
</dbReference>
<dbReference type="InterPro" id="IPR007502">
    <property type="entry name" value="Helicase-assoc_dom"/>
</dbReference>
<keyword evidence="5" id="KW-1185">Reference proteome</keyword>
<dbReference type="SUPFAM" id="SSF52540">
    <property type="entry name" value="P-loop containing nucleoside triphosphate hydrolases"/>
    <property type="match status" value="1"/>
</dbReference>
<name>Q4UG59_THEAN</name>
<dbReference type="AlphaFoldDB" id="Q4UG59"/>
<sequence length="703" mass="82107">MERVIEKYKNQIVHSVEEYNVLVLSGYPDSYMYSFVPFYLFNRGFTDQVKQTPNPPKICTVFNNKQDVLYFSDLCSALVSDQSKVKYLMMVFYCLTKILVTTILDDNSNYNKKSEIVYTTDEYIIRKLLVDPLLSEFSVFVLCNLQERPINMDVLLALFKRLLNVRKRLRLVLLYQSTNVNYILEYFKRETSNESNEPDNVPTPDFCLGDFPLKDVQYIYLENEFSFYKVNYLSRPTSNYLETLISTVYDICKNESRDNILIFVPTREHAHLLKAELEEIANQFSSDKGIINVMCLRANIYMEEKENVLRNIFICTDVNDYNFGMGEITYLVDSCLTRRLSSEYLNTGMSENITPSTREEMMIKSSLIHNVRRGLCYRLMTQDDYNSIVQEFIVPEIMTKDLTLMVLLLKSLGISKLSDFDFLTKPPAESLKHSLFTLYMLGAIDASGELVYPIGNLMAELRVTPYLSSFLYRSVESGCSEEALIIYSMLQVKEILWKKSCKIYRNESSYHTDRLESAKLAFAALEGDLVSYFNMFQLSQYYKDEDDRWLSVHMVNERAIQMAEKIKTKTTKLLAKYDLETNSCDGNVELLIKTIFSSFFLNVACKEYLVQNFQNSNQIISHLKDNKPLHVSDPKIEDQQPYVLVKSYQKFNYKPLYIHPSSFIVNEQPDWVVFNESNTIDGKLYMHDVTTIRPEYLNWLLYT</sequence>
<protein>
    <submittedName>
        <fullName evidence="4">ATP-dependent RNA helicase-related protein, putative</fullName>
    </submittedName>
</protein>
<feature type="domain" description="Helicase-associated" evidence="3">
    <location>
        <begin position="433"/>
        <end position="533"/>
    </location>
</feature>
<keyword evidence="4" id="KW-0347">Helicase</keyword>
<accession>Q4UG59</accession>
<keyword evidence="1" id="KW-0547">Nucleotide-binding</keyword>
<dbReference type="Pfam" id="PF04408">
    <property type="entry name" value="WHD_HA2"/>
    <property type="match status" value="1"/>
</dbReference>
<organism evidence="4 5">
    <name type="scientific">Theileria annulata</name>
    <dbReference type="NCBI Taxonomy" id="5874"/>
    <lineage>
        <taxon>Eukaryota</taxon>
        <taxon>Sar</taxon>
        <taxon>Alveolata</taxon>
        <taxon>Apicomplexa</taxon>
        <taxon>Aconoidasida</taxon>
        <taxon>Piroplasmida</taxon>
        <taxon>Theileriidae</taxon>
        <taxon>Theileria</taxon>
    </lineage>
</organism>
<evidence type="ECO:0000256" key="1">
    <source>
        <dbReference type="ARBA" id="ARBA00022741"/>
    </source>
</evidence>
<evidence type="ECO:0000256" key="2">
    <source>
        <dbReference type="ARBA" id="ARBA00022840"/>
    </source>
</evidence>
<keyword evidence="2" id="KW-0067">ATP-binding</keyword>
<dbReference type="Gene3D" id="1.20.120.1080">
    <property type="match status" value="1"/>
</dbReference>
<dbReference type="PANTHER" id="PTHR18934">
    <property type="entry name" value="ATP-DEPENDENT RNA HELICASE"/>
    <property type="match status" value="1"/>
</dbReference>
<dbReference type="GeneID" id="3864459"/>
<evidence type="ECO:0000259" key="3">
    <source>
        <dbReference type="SMART" id="SM00847"/>
    </source>
</evidence>
<dbReference type="InterPro" id="IPR011709">
    <property type="entry name" value="DEAD-box_helicase_OB_fold"/>
</dbReference>
<keyword evidence="4" id="KW-0378">Hydrolase</keyword>
<dbReference type="GO" id="GO:0004386">
    <property type="term" value="F:helicase activity"/>
    <property type="evidence" value="ECO:0007669"/>
    <property type="project" value="UniProtKB-KW"/>
</dbReference>
<evidence type="ECO:0000313" key="4">
    <source>
        <dbReference type="EMBL" id="CAI73930.1"/>
    </source>
</evidence>
<dbReference type="OrthoDB" id="360515at2759"/>
<proteinExistence type="predicted"/>
<dbReference type="STRING" id="5874.Q4UG59"/>
<dbReference type="PANTHER" id="PTHR18934:SF136">
    <property type="entry name" value="ATP-DEPENDENT RNA HELICASE DHX35-RELATED"/>
    <property type="match status" value="1"/>
</dbReference>
<dbReference type="GO" id="GO:0005524">
    <property type="term" value="F:ATP binding"/>
    <property type="evidence" value="ECO:0007669"/>
    <property type="project" value="UniProtKB-KW"/>
</dbReference>
<gene>
    <name evidence="4" type="ORF">TA20070</name>
</gene>
<dbReference type="Gene3D" id="3.40.50.300">
    <property type="entry name" value="P-loop containing nucleotide triphosphate hydrolases"/>
    <property type="match status" value="2"/>
</dbReference>
<dbReference type="EMBL" id="CR940347">
    <property type="protein sequence ID" value="CAI73930.1"/>
    <property type="molecule type" value="Genomic_DNA"/>
</dbReference>
<dbReference type="VEuPathDB" id="PiroplasmaDB:TA20070"/>
<dbReference type="FunCoup" id="Q4UG59">
    <property type="interactions" value="14"/>
</dbReference>